<name>A0AAN4Y9G9_ASPOZ</name>
<reference evidence="2" key="1">
    <citation type="submission" date="2023-04" db="EMBL/GenBank/DDBJ databases">
        <title>Aspergillus oryzae NBRC 4228.</title>
        <authorList>
            <person name="Ichikawa N."/>
            <person name="Sato H."/>
            <person name="Tonouchi N."/>
        </authorList>
    </citation>
    <scope>NUCLEOTIDE SEQUENCE</scope>
    <source>
        <strain evidence="2">NBRC 4228</strain>
    </source>
</reference>
<accession>A0AAN4Y9G9</accession>
<evidence type="ECO:0000256" key="1">
    <source>
        <dbReference type="SAM" id="MobiDB-lite"/>
    </source>
</evidence>
<dbReference type="Proteomes" id="UP001165205">
    <property type="component" value="Unassembled WGS sequence"/>
</dbReference>
<dbReference type="AlphaFoldDB" id="A0AAN4Y9G9"/>
<sequence length="134" mass="13804">MVHSREVADGADGEPDPSAGGMAGIGAQDAGAEHDPIGDDGDKEMGTREAGQEGKIDEGQGVCQEPVEVPQPEDLTVDITMSVGDVLVVDRQDVVLVCYTFAGCECEIGDEGDCCGDGNQVVDDSLGLFFLVAS</sequence>
<organism evidence="2 3">
    <name type="scientific">Aspergillus oryzae</name>
    <name type="common">Yellow koji mold</name>
    <dbReference type="NCBI Taxonomy" id="5062"/>
    <lineage>
        <taxon>Eukaryota</taxon>
        <taxon>Fungi</taxon>
        <taxon>Dikarya</taxon>
        <taxon>Ascomycota</taxon>
        <taxon>Pezizomycotina</taxon>
        <taxon>Eurotiomycetes</taxon>
        <taxon>Eurotiomycetidae</taxon>
        <taxon>Eurotiales</taxon>
        <taxon>Aspergillaceae</taxon>
        <taxon>Aspergillus</taxon>
        <taxon>Aspergillus subgen. Circumdati</taxon>
    </lineage>
</organism>
<proteinExistence type="predicted"/>
<comment type="caution">
    <text evidence="2">The sequence shown here is derived from an EMBL/GenBank/DDBJ whole genome shotgun (WGS) entry which is preliminary data.</text>
</comment>
<dbReference type="EMBL" id="BSYA01000019">
    <property type="protein sequence ID" value="GMG25473.1"/>
    <property type="molecule type" value="Genomic_DNA"/>
</dbReference>
<feature type="compositionally biased region" description="Basic and acidic residues" evidence="1">
    <location>
        <begin position="43"/>
        <end position="58"/>
    </location>
</feature>
<gene>
    <name evidence="2" type="ORF">Aory04_000251100</name>
</gene>
<evidence type="ECO:0000313" key="3">
    <source>
        <dbReference type="Proteomes" id="UP001165205"/>
    </source>
</evidence>
<protein>
    <submittedName>
        <fullName evidence="2">Unnamed protein product</fullName>
    </submittedName>
</protein>
<feature type="region of interest" description="Disordered" evidence="1">
    <location>
        <begin position="1"/>
        <end position="70"/>
    </location>
</feature>
<evidence type="ECO:0000313" key="2">
    <source>
        <dbReference type="EMBL" id="GMG25473.1"/>
    </source>
</evidence>